<accession>A0A6J7RF45</accession>
<feature type="region of interest" description="Disordered" evidence="1">
    <location>
        <begin position="1"/>
        <end position="31"/>
    </location>
</feature>
<organism evidence="2">
    <name type="scientific">freshwater metagenome</name>
    <dbReference type="NCBI Taxonomy" id="449393"/>
    <lineage>
        <taxon>unclassified sequences</taxon>
        <taxon>metagenomes</taxon>
        <taxon>ecological metagenomes</taxon>
    </lineage>
</organism>
<evidence type="ECO:0000313" key="2">
    <source>
        <dbReference type="EMBL" id="CAB5027352.1"/>
    </source>
</evidence>
<dbReference type="AlphaFoldDB" id="A0A6J7RF45"/>
<gene>
    <name evidence="2" type="ORF">UFOPK3967_03156</name>
</gene>
<reference evidence="2" key="1">
    <citation type="submission" date="2020-05" db="EMBL/GenBank/DDBJ databases">
        <authorList>
            <person name="Chiriac C."/>
            <person name="Salcher M."/>
            <person name="Ghai R."/>
            <person name="Kavagutti S V."/>
        </authorList>
    </citation>
    <scope>NUCLEOTIDE SEQUENCE</scope>
</reference>
<dbReference type="EMBL" id="CAFBOS010000325">
    <property type="protein sequence ID" value="CAB5027352.1"/>
    <property type="molecule type" value="Genomic_DNA"/>
</dbReference>
<proteinExistence type="predicted"/>
<evidence type="ECO:0000256" key="1">
    <source>
        <dbReference type="SAM" id="MobiDB-lite"/>
    </source>
</evidence>
<sequence length="307" mass="32523">MSGQCGRELSHQVRGVDALPVAERGQQPDAHVDGAVADREDPAVAGQRVPGAVAHVKRALDPWVVVHRALEVPADGHALRVGAITGRAERATEARVRAVGHDHVPGCDVLGAVVVVVADRGANHHAVAQQRGQGFGVASQHGAAPHGVLRHERVELGPPDHVAEVRIDGVVGPLHLDRAVVGDRPEPIDAVVAGEHVREAHVVELFDPTRRDAVTAGLLARERLALDEHHIETVLGRPVRGTRTGRPPADDEEIVHQPAAGARLVMSFSTSSSVSVRGKDAGRAGFSARVFSCSRSASVWPPKWIRS</sequence>
<name>A0A6J7RF45_9ZZZZ</name>
<protein>
    <submittedName>
        <fullName evidence="2">Unannotated protein</fullName>
    </submittedName>
</protein>